<evidence type="ECO:0000259" key="4">
    <source>
        <dbReference type="PROSITE" id="PS50113"/>
    </source>
</evidence>
<dbReference type="Pfam" id="PF00563">
    <property type="entry name" value="EAL"/>
    <property type="match status" value="1"/>
</dbReference>
<dbReference type="InterPro" id="IPR043128">
    <property type="entry name" value="Rev_trsase/Diguanyl_cyclase"/>
</dbReference>
<dbReference type="SUPFAM" id="SSF141371">
    <property type="entry name" value="PilZ domain-like"/>
    <property type="match status" value="1"/>
</dbReference>
<feature type="transmembrane region" description="Helical" evidence="2">
    <location>
        <begin position="102"/>
        <end position="120"/>
    </location>
</feature>
<dbReference type="NCBIfam" id="TIGR00254">
    <property type="entry name" value="GGDEF"/>
    <property type="match status" value="1"/>
</dbReference>
<sequence>MDRSQFFTCARWAFMAAALLAGAALMSLLSGTLPPPVSLGCLGLSIVLCLPAAFFARVERRLGHDRWERYLLLLVAILLPMGLFGFGGALWTDRAASLDRDVTVNVFVILALVATALLATRPMSIVGATIGLWSGAALDQGSLIALGLLSIGGLTGLLLAISQVRNTSAQAQQRAQDERQQRRAEELLREYEQTGQGWFWETDRQGRITYISETVAELMGTSASLLEGEPFTSLFQLAGSSAQEERTLLFHLSTRSSFHELGVRAATADERWWTISGRPVLDPFDNFLGFRGAGSDLTERRRSQQRVTHLARFDSLTGLANRFQMAEWLDKILSTPRIEMRACAVFLLDLDRFKQVNDTMGHPAGDALLKQVAERLGVTVSDRGRVGRLGGDEFQVILHGAQHREGLAQLARRIIETLSQPYAIEGATVTIGASVGIALCPDDGVTADELIRNADLALYAAKGGGRGRHHFYDDDLHSDAKEREQLEEDLREAIARGALELHYQPQVRTATSAVTGYEALLRWKHPLHGYISPAKFVPVAEDAGLVAQIGEWALRTACQDLANWPEAVRVAVNISPLQFANPALPAIVTSAVAAAGINPGQLELEITESVFLSDEKATEAMFGALKGLGVRLALDDFGTGYSSLGYLKRAPFDRIKIDQSLVRGAAIEGSRNDAIISSIVSLAQALEMDTTAEGIETFDELDLVKSLGCSHVQGYIYERPLSAEGVAEQLGRGLVLTAQGPRSVRATRQTMLRKVVLEHGTHRYDGMIRNISRTGAMIEGLWNVPAGTQFRVQLADDHEILATSRWCQEDRMGVEFAETLACDANGAVLFGRAGHRREPAEPVLSGQRRMA</sequence>
<dbReference type="PROSITE" id="PS50113">
    <property type="entry name" value="PAC"/>
    <property type="match status" value="1"/>
</dbReference>
<dbReference type="Pfam" id="PF08448">
    <property type="entry name" value="PAS_4"/>
    <property type="match status" value="1"/>
</dbReference>
<reference evidence="7 8" key="1">
    <citation type="submission" date="2017-05" db="EMBL/GenBank/DDBJ databases">
        <authorList>
            <person name="Varghese N."/>
            <person name="Submissions S."/>
        </authorList>
    </citation>
    <scope>NUCLEOTIDE SEQUENCE [LARGE SCALE GENOMIC DNA]</scope>
    <source>
        <strain evidence="7 8">SM16</strain>
    </source>
</reference>
<protein>
    <submittedName>
        <fullName evidence="7">PAS domain S-box-containing protein/diguanylate cyclase (GGDEF) domain-containing protein</fullName>
    </submittedName>
</protein>
<feature type="domain" description="PAC" evidence="4">
    <location>
        <begin position="257"/>
        <end position="309"/>
    </location>
</feature>
<dbReference type="InterPro" id="IPR000160">
    <property type="entry name" value="GGDEF_dom"/>
</dbReference>
<dbReference type="SMART" id="SM00052">
    <property type="entry name" value="EAL"/>
    <property type="match status" value="1"/>
</dbReference>
<proteinExistence type="predicted"/>
<evidence type="ECO:0000259" key="5">
    <source>
        <dbReference type="PROSITE" id="PS50883"/>
    </source>
</evidence>
<dbReference type="InterPro" id="IPR013656">
    <property type="entry name" value="PAS_4"/>
</dbReference>
<feature type="transmembrane region" description="Helical" evidence="2">
    <location>
        <begin position="12"/>
        <end position="31"/>
    </location>
</feature>
<dbReference type="InterPro" id="IPR009875">
    <property type="entry name" value="PilZ_domain"/>
</dbReference>
<dbReference type="InterPro" id="IPR029787">
    <property type="entry name" value="Nucleotide_cyclase"/>
</dbReference>
<organism evidence="7 8">
    <name type="scientific">Novosphingobium panipatense</name>
    <dbReference type="NCBI Taxonomy" id="428991"/>
    <lineage>
        <taxon>Bacteria</taxon>
        <taxon>Pseudomonadati</taxon>
        <taxon>Pseudomonadota</taxon>
        <taxon>Alphaproteobacteria</taxon>
        <taxon>Sphingomonadales</taxon>
        <taxon>Sphingomonadaceae</taxon>
        <taxon>Novosphingobium</taxon>
    </lineage>
</organism>
<feature type="domain" description="EAL" evidence="5">
    <location>
        <begin position="483"/>
        <end position="734"/>
    </location>
</feature>
<keyword evidence="2" id="KW-0472">Membrane</keyword>
<dbReference type="InterPro" id="IPR000014">
    <property type="entry name" value="PAS"/>
</dbReference>
<evidence type="ECO:0000256" key="2">
    <source>
        <dbReference type="SAM" id="Phobius"/>
    </source>
</evidence>
<dbReference type="NCBIfam" id="TIGR00229">
    <property type="entry name" value="sensory_box"/>
    <property type="match status" value="1"/>
</dbReference>
<dbReference type="CDD" id="cd00130">
    <property type="entry name" value="PAS"/>
    <property type="match status" value="1"/>
</dbReference>
<keyword evidence="1" id="KW-0175">Coiled coil</keyword>
<dbReference type="Gene3D" id="3.30.450.20">
    <property type="entry name" value="PAS domain"/>
    <property type="match status" value="1"/>
</dbReference>
<dbReference type="Gene3D" id="3.30.70.270">
    <property type="match status" value="1"/>
</dbReference>
<dbReference type="SUPFAM" id="SSF55073">
    <property type="entry name" value="Nucleotide cyclase"/>
    <property type="match status" value="1"/>
</dbReference>
<dbReference type="Gene3D" id="3.20.20.450">
    <property type="entry name" value="EAL domain"/>
    <property type="match status" value="1"/>
</dbReference>
<dbReference type="Pfam" id="PF00990">
    <property type="entry name" value="GGDEF"/>
    <property type="match status" value="1"/>
</dbReference>
<keyword evidence="2" id="KW-1133">Transmembrane helix</keyword>
<keyword evidence="2" id="KW-0812">Transmembrane</keyword>
<accession>A0ABY1QUF9</accession>
<dbReference type="PROSITE" id="PS50887">
    <property type="entry name" value="GGDEF"/>
    <property type="match status" value="1"/>
</dbReference>
<dbReference type="InterPro" id="IPR052155">
    <property type="entry name" value="Biofilm_reg_signaling"/>
</dbReference>
<evidence type="ECO:0000313" key="7">
    <source>
        <dbReference type="EMBL" id="SMP79072.1"/>
    </source>
</evidence>
<gene>
    <name evidence="7" type="ORF">SAMN06296065_11243</name>
</gene>
<dbReference type="EMBL" id="FXUI01000012">
    <property type="protein sequence ID" value="SMP79072.1"/>
    <property type="molecule type" value="Genomic_DNA"/>
</dbReference>
<feature type="transmembrane region" description="Helical" evidence="2">
    <location>
        <begin position="141"/>
        <end position="161"/>
    </location>
</feature>
<comment type="caution">
    <text evidence="7">The sequence shown here is derived from an EMBL/GenBank/DDBJ whole genome shotgun (WGS) entry which is preliminary data.</text>
</comment>
<dbReference type="InterPro" id="IPR035919">
    <property type="entry name" value="EAL_sf"/>
</dbReference>
<dbReference type="Pfam" id="PF07238">
    <property type="entry name" value="PilZ"/>
    <property type="match status" value="1"/>
</dbReference>
<feature type="transmembrane region" description="Helical" evidence="2">
    <location>
        <begin position="37"/>
        <end position="58"/>
    </location>
</feature>
<dbReference type="SUPFAM" id="SSF55785">
    <property type="entry name" value="PYP-like sensor domain (PAS domain)"/>
    <property type="match status" value="1"/>
</dbReference>
<dbReference type="PROSITE" id="PS50883">
    <property type="entry name" value="EAL"/>
    <property type="match status" value="1"/>
</dbReference>
<feature type="transmembrane region" description="Helical" evidence="2">
    <location>
        <begin position="70"/>
        <end position="90"/>
    </location>
</feature>
<dbReference type="InterPro" id="IPR001633">
    <property type="entry name" value="EAL_dom"/>
</dbReference>
<dbReference type="PROSITE" id="PS50112">
    <property type="entry name" value="PAS"/>
    <property type="match status" value="1"/>
</dbReference>
<evidence type="ECO:0000259" key="3">
    <source>
        <dbReference type="PROSITE" id="PS50112"/>
    </source>
</evidence>
<keyword evidence="8" id="KW-1185">Reference proteome</keyword>
<feature type="coiled-coil region" evidence="1">
    <location>
        <begin position="161"/>
        <end position="194"/>
    </location>
</feature>
<dbReference type="SUPFAM" id="SSF141868">
    <property type="entry name" value="EAL domain-like"/>
    <property type="match status" value="1"/>
</dbReference>
<feature type="domain" description="GGDEF" evidence="6">
    <location>
        <begin position="341"/>
        <end position="474"/>
    </location>
</feature>
<evidence type="ECO:0000259" key="6">
    <source>
        <dbReference type="PROSITE" id="PS50887"/>
    </source>
</evidence>
<dbReference type="RefSeq" id="WP_346770697.1">
    <property type="nucleotide sequence ID" value="NZ_FXUI01000012.1"/>
</dbReference>
<evidence type="ECO:0000313" key="8">
    <source>
        <dbReference type="Proteomes" id="UP001157910"/>
    </source>
</evidence>
<dbReference type="InterPro" id="IPR035965">
    <property type="entry name" value="PAS-like_dom_sf"/>
</dbReference>
<dbReference type="PANTHER" id="PTHR44757:SF2">
    <property type="entry name" value="BIOFILM ARCHITECTURE MAINTENANCE PROTEIN MBAA"/>
    <property type="match status" value="1"/>
</dbReference>
<dbReference type="PANTHER" id="PTHR44757">
    <property type="entry name" value="DIGUANYLATE CYCLASE DGCP"/>
    <property type="match status" value="1"/>
</dbReference>
<feature type="domain" description="PAS" evidence="3">
    <location>
        <begin position="184"/>
        <end position="237"/>
    </location>
</feature>
<dbReference type="CDD" id="cd01948">
    <property type="entry name" value="EAL"/>
    <property type="match status" value="1"/>
</dbReference>
<dbReference type="SMART" id="SM00267">
    <property type="entry name" value="GGDEF"/>
    <property type="match status" value="1"/>
</dbReference>
<name>A0ABY1QUF9_9SPHN</name>
<evidence type="ECO:0000256" key="1">
    <source>
        <dbReference type="SAM" id="Coils"/>
    </source>
</evidence>
<dbReference type="Proteomes" id="UP001157910">
    <property type="component" value="Unassembled WGS sequence"/>
</dbReference>
<dbReference type="CDD" id="cd01949">
    <property type="entry name" value="GGDEF"/>
    <property type="match status" value="1"/>
</dbReference>
<dbReference type="InterPro" id="IPR000700">
    <property type="entry name" value="PAS-assoc_C"/>
</dbReference>